<feature type="compositionally biased region" description="Low complexity" evidence="9">
    <location>
        <begin position="266"/>
        <end position="284"/>
    </location>
</feature>
<dbReference type="AlphaFoldDB" id="A0AAD5BF94"/>
<dbReference type="SUPFAM" id="SSF50978">
    <property type="entry name" value="WD40 repeat-like"/>
    <property type="match status" value="1"/>
</dbReference>
<evidence type="ECO:0000256" key="4">
    <source>
        <dbReference type="ARBA" id="ARBA00022574"/>
    </source>
</evidence>
<evidence type="ECO:0000256" key="2">
    <source>
        <dbReference type="ARBA" id="ARBA00022448"/>
    </source>
</evidence>
<evidence type="ECO:0000313" key="11">
    <source>
        <dbReference type="Proteomes" id="UP001204833"/>
    </source>
</evidence>
<evidence type="ECO:0000256" key="7">
    <source>
        <dbReference type="ARBA" id="ARBA00025740"/>
    </source>
</evidence>
<comment type="similarity">
    <text evidence="7">Belongs to the WD repeat PROPPIN family.</text>
</comment>
<gene>
    <name evidence="10" type="ORF">KGF57_002404</name>
</gene>
<keyword evidence="6" id="KW-0653">Protein transport</keyword>
<feature type="region of interest" description="Disordered" evidence="9">
    <location>
        <begin position="257"/>
        <end position="284"/>
    </location>
</feature>
<keyword evidence="4" id="KW-0853">WD repeat</keyword>
<evidence type="ECO:0000256" key="9">
    <source>
        <dbReference type="SAM" id="MobiDB-lite"/>
    </source>
</evidence>
<comment type="subcellular location">
    <subcellularLocation>
        <location evidence="1">Endomembrane system</location>
        <topology evidence="1">Peripheral membrane protein</topology>
    </subcellularLocation>
    <subcellularLocation>
        <location evidence="8">Vacuole membrane</location>
    </subcellularLocation>
</comment>
<feature type="region of interest" description="Disordered" evidence="9">
    <location>
        <begin position="1"/>
        <end position="76"/>
    </location>
</feature>
<dbReference type="InterPro" id="IPR001680">
    <property type="entry name" value="WD40_rpt"/>
</dbReference>
<dbReference type="GO" id="GO:0005774">
    <property type="term" value="C:vacuolar membrane"/>
    <property type="evidence" value="ECO:0007669"/>
    <property type="project" value="UniProtKB-SubCell"/>
</dbReference>
<dbReference type="EMBL" id="JAIHNG010000116">
    <property type="protein sequence ID" value="KAI5958559.1"/>
    <property type="molecule type" value="Genomic_DNA"/>
</dbReference>
<comment type="caution">
    <text evidence="10">The sequence shown here is derived from an EMBL/GenBank/DDBJ whole genome shotgun (WGS) entry which is preliminary data.</text>
</comment>
<dbReference type="GeneID" id="76150463"/>
<keyword evidence="5" id="KW-0677">Repeat</keyword>
<evidence type="ECO:0000256" key="8">
    <source>
        <dbReference type="ARBA" id="ARBA00037813"/>
    </source>
</evidence>
<dbReference type="Proteomes" id="UP001204833">
    <property type="component" value="Unassembled WGS sequence"/>
</dbReference>
<dbReference type="SMART" id="SM00320">
    <property type="entry name" value="WD40"/>
    <property type="match status" value="2"/>
</dbReference>
<dbReference type="InterPro" id="IPR015943">
    <property type="entry name" value="WD40/YVTN_repeat-like_dom_sf"/>
</dbReference>
<evidence type="ECO:0000256" key="5">
    <source>
        <dbReference type="ARBA" id="ARBA00022737"/>
    </source>
</evidence>
<dbReference type="InterPro" id="IPR048720">
    <property type="entry name" value="PROPPIN"/>
</dbReference>
<dbReference type="GO" id="GO:0015031">
    <property type="term" value="P:protein transport"/>
    <property type="evidence" value="ECO:0007669"/>
    <property type="project" value="UniProtKB-KW"/>
</dbReference>
<feature type="compositionally biased region" description="Low complexity" evidence="9">
    <location>
        <begin position="8"/>
        <end position="20"/>
    </location>
</feature>
<evidence type="ECO:0000256" key="6">
    <source>
        <dbReference type="ARBA" id="ARBA00022927"/>
    </source>
</evidence>
<dbReference type="Pfam" id="PF21032">
    <property type="entry name" value="PROPPIN"/>
    <property type="match status" value="1"/>
</dbReference>
<dbReference type="InterPro" id="IPR036322">
    <property type="entry name" value="WD40_repeat_dom_sf"/>
</dbReference>
<keyword evidence="11" id="KW-1185">Reference proteome</keyword>
<protein>
    <submittedName>
        <fullName evidence="10">HSV2</fullName>
    </submittedName>
</protein>
<dbReference type="RefSeq" id="XP_051609006.1">
    <property type="nucleotide sequence ID" value="XM_051751714.1"/>
</dbReference>
<dbReference type="Gene3D" id="2.130.10.10">
    <property type="entry name" value="YVTN repeat-like/Quinoprotein amine dehydrogenase"/>
    <property type="match status" value="1"/>
</dbReference>
<evidence type="ECO:0000313" key="10">
    <source>
        <dbReference type="EMBL" id="KAI5958559.1"/>
    </source>
</evidence>
<feature type="compositionally biased region" description="Polar residues" evidence="9">
    <location>
        <begin position="42"/>
        <end position="52"/>
    </location>
</feature>
<organism evidence="10 11">
    <name type="scientific">Candida theae</name>
    <dbReference type="NCBI Taxonomy" id="1198502"/>
    <lineage>
        <taxon>Eukaryota</taxon>
        <taxon>Fungi</taxon>
        <taxon>Dikarya</taxon>
        <taxon>Ascomycota</taxon>
        <taxon>Saccharomycotina</taxon>
        <taxon>Pichiomycetes</taxon>
        <taxon>Debaryomycetaceae</taxon>
        <taxon>Candida/Lodderomyces clade</taxon>
        <taxon>Candida</taxon>
    </lineage>
</organism>
<name>A0AAD5BF94_9ASCO</name>
<evidence type="ECO:0000256" key="1">
    <source>
        <dbReference type="ARBA" id="ARBA00004184"/>
    </source>
</evidence>
<dbReference type="GO" id="GO:0012505">
    <property type="term" value="C:endomembrane system"/>
    <property type="evidence" value="ECO:0007669"/>
    <property type="project" value="UniProtKB-SubCell"/>
</dbReference>
<accession>A0AAD5BF94</accession>
<dbReference type="PANTHER" id="PTHR11227">
    <property type="entry name" value="WD-REPEAT PROTEIN INTERACTING WITH PHOSPHOINOSIDES WIPI -RELATED"/>
    <property type="match status" value="1"/>
</dbReference>
<feature type="compositionally biased region" description="Low complexity" evidence="9">
    <location>
        <begin position="53"/>
        <end position="72"/>
    </location>
</feature>
<keyword evidence="2" id="KW-0813">Transport</keyword>
<evidence type="ECO:0000256" key="3">
    <source>
        <dbReference type="ARBA" id="ARBA00022554"/>
    </source>
</evidence>
<proteinExistence type="inferred from homology"/>
<feature type="compositionally biased region" description="Basic and acidic residues" evidence="9">
    <location>
        <begin position="27"/>
        <end position="41"/>
    </location>
</feature>
<reference evidence="10 11" key="1">
    <citation type="journal article" date="2022" name="DNA Res.">
        <title>Genome analysis of five recently described species of the CUG-Ser clade uncovers Candida theae as a new hybrid lineage with pathogenic potential in the Candida parapsilosis species complex.</title>
        <authorList>
            <person name="Mixao V."/>
            <person name="Del Olmo V."/>
            <person name="Hegedusova E."/>
            <person name="Saus E."/>
            <person name="Pryszcz L."/>
            <person name="Cillingova A."/>
            <person name="Nosek J."/>
            <person name="Gabaldon T."/>
        </authorList>
    </citation>
    <scope>NUCLEOTIDE SEQUENCE [LARGE SCALE GENOMIC DNA]</scope>
    <source>
        <strain evidence="10 11">CBS 12239</strain>
    </source>
</reference>
<keyword evidence="3" id="KW-0926">Vacuole</keyword>
<sequence>MMSSGILTATTTTTTTNNNNIPSSSIKNDKSNRASTHHEPVKTNNSPSQQLETSTNKNKSSSPPPLVQQSSSFARRSSPVPKDLKILCINFNQDHGCFAVGHELGFLVYNTDPIELRVKRNFVSGGSTPSRHNLNAASTTTTTTTSGSGIGHITMLHRTNYLAIVGGGTNPRFPTNKLVIWDDLKRKNSLSLEFDRPVLNVLLSRIKIVVVLMDEIIVYSFASPPQKLISFETHSNELGIADMSVLTSQRKPRAYSDANDRLQPVARGSHGSVSSAGSTTSNVSVNSATSLNSILNHNSKNPHQPSAIIVFPGKATGQIQIVDLAQQQPGSSIIKAHKSTIRNLCINKTGTMVASASVLGTLIRIHSTITTNLLYEFRRGIDKADITSMKFGHDDSKLAVLSDKYTLHIFNLREQQGVENDVHENKQHALNKYINFLPSTFIPQYFKSTWSYCSVNTNKYHQQESELDEGTLGWVGDDEVVIVWEKKKIWEKYTIRNKHDEYEIVRTSWKSLDSE</sequence>